<dbReference type="InterPro" id="IPR011051">
    <property type="entry name" value="RmlC_Cupin_sf"/>
</dbReference>
<dbReference type="VEuPathDB" id="FungiDB:PDIP_27920"/>
<dbReference type="InterPro" id="IPR014710">
    <property type="entry name" value="RmlC-like_jellyroll"/>
</dbReference>
<dbReference type="PANTHER" id="PTHR36448">
    <property type="entry name" value="BLR7373 PROTEIN"/>
    <property type="match status" value="1"/>
</dbReference>
<dbReference type="InterPro" id="IPR047121">
    <property type="entry name" value="YjiB-like"/>
</dbReference>
<gene>
    <name evidence="1" type="ORF">Pdw03_2009</name>
</gene>
<dbReference type="PIRSF" id="PIRSF019307">
    <property type="entry name" value="UCP019307"/>
    <property type="match status" value="1"/>
</dbReference>
<evidence type="ECO:0000313" key="2">
    <source>
        <dbReference type="Proteomes" id="UP000595662"/>
    </source>
</evidence>
<dbReference type="EMBL" id="CP060778">
    <property type="protein sequence ID" value="QQK47111.1"/>
    <property type="molecule type" value="Genomic_DNA"/>
</dbReference>
<dbReference type="Proteomes" id="UP000595662">
    <property type="component" value="Chromosome 5"/>
</dbReference>
<proteinExistence type="predicted"/>
<organism evidence="1 2">
    <name type="scientific">Penicillium digitatum</name>
    <name type="common">Green mold</name>
    <dbReference type="NCBI Taxonomy" id="36651"/>
    <lineage>
        <taxon>Eukaryota</taxon>
        <taxon>Fungi</taxon>
        <taxon>Dikarya</taxon>
        <taxon>Ascomycota</taxon>
        <taxon>Pezizomycotina</taxon>
        <taxon>Eurotiomycetes</taxon>
        <taxon>Eurotiomycetidae</taxon>
        <taxon>Eurotiales</taxon>
        <taxon>Aspergillaceae</taxon>
        <taxon>Penicillium</taxon>
    </lineage>
</organism>
<evidence type="ECO:0000313" key="1">
    <source>
        <dbReference type="EMBL" id="QQK47111.1"/>
    </source>
</evidence>
<name>A0A7T6XTU8_PENDI</name>
<reference evidence="1 2" key="1">
    <citation type="submission" date="2020-08" db="EMBL/GenBank/DDBJ databases">
        <title>The completed genome sequence of the pathogenic ascomycete fungus Penicillium digitatum.</title>
        <authorList>
            <person name="Wang M."/>
        </authorList>
    </citation>
    <scope>NUCLEOTIDE SEQUENCE [LARGE SCALE GENOMIC DNA]</scope>
    <source>
        <strain evidence="1 2">PdW03</strain>
    </source>
</reference>
<dbReference type="AlphaFoldDB" id="A0A7T6XTU8"/>
<protein>
    <submittedName>
        <fullName evidence="1">Cupin 1</fullName>
    </submittedName>
</protein>
<dbReference type="PANTHER" id="PTHR36448:SF3">
    <property type="entry name" value="CUPIN TYPE-2 DOMAIN-CONTAINING PROTEIN"/>
    <property type="match status" value="1"/>
</dbReference>
<dbReference type="SUPFAM" id="SSF51182">
    <property type="entry name" value="RmlC-like cupins"/>
    <property type="match status" value="1"/>
</dbReference>
<dbReference type="RefSeq" id="XP_014536253.2">
    <property type="nucleotide sequence ID" value="XM_014680767.2"/>
</dbReference>
<dbReference type="CDD" id="cd02219">
    <property type="entry name" value="cupin_YjlB-like"/>
    <property type="match status" value="1"/>
</dbReference>
<dbReference type="InterPro" id="IPR014500">
    <property type="entry name" value="UCP019307_cupin"/>
</dbReference>
<dbReference type="KEGG" id="pdp:PDIP_27920"/>
<dbReference type="Gene3D" id="2.60.120.10">
    <property type="entry name" value="Jelly Rolls"/>
    <property type="match status" value="1"/>
</dbReference>
<accession>A0A7T6XTU8</accession>
<sequence>MAINPLSKTQVTTRQSPEWHRIPNTSIQSKPLMTYHGAFNATSTELKEHLEAVGEVVPQWRYSMYSQNHFHSTTQEMLGVVSGTARLCVGGEENPKRFEPTVQRGDLIIMPTRVSHQLLEDLHGDQAEFEMVGAYPHGKQWDLCYGTPEEKVQAQRIKDVVCFRQGPFYGADGSALYV</sequence>
<dbReference type="GeneID" id="26231112"/>